<evidence type="ECO:0000256" key="1">
    <source>
        <dbReference type="SAM" id="Phobius"/>
    </source>
</evidence>
<dbReference type="EMBL" id="KV428050">
    <property type="protein sequence ID" value="KZT39182.1"/>
    <property type="molecule type" value="Genomic_DNA"/>
</dbReference>
<proteinExistence type="predicted"/>
<protein>
    <submittedName>
        <fullName evidence="2">Uncharacterized protein</fullName>
    </submittedName>
</protein>
<evidence type="ECO:0000313" key="2">
    <source>
        <dbReference type="EMBL" id="KZT39182.1"/>
    </source>
</evidence>
<feature type="transmembrane region" description="Helical" evidence="1">
    <location>
        <begin position="20"/>
        <end position="48"/>
    </location>
</feature>
<keyword evidence="1" id="KW-0812">Transmembrane</keyword>
<keyword evidence="1" id="KW-1133">Transmembrane helix</keyword>
<reference evidence="2 3" key="1">
    <citation type="journal article" date="2016" name="Mol. Biol. Evol.">
        <title>Comparative Genomics of Early-Diverging Mushroom-Forming Fungi Provides Insights into the Origins of Lignocellulose Decay Capabilities.</title>
        <authorList>
            <person name="Nagy L.G."/>
            <person name="Riley R."/>
            <person name="Tritt A."/>
            <person name="Adam C."/>
            <person name="Daum C."/>
            <person name="Floudas D."/>
            <person name="Sun H."/>
            <person name="Yadav J.S."/>
            <person name="Pangilinan J."/>
            <person name="Larsson K.H."/>
            <person name="Matsuura K."/>
            <person name="Barry K."/>
            <person name="Labutti K."/>
            <person name="Kuo R."/>
            <person name="Ohm R.A."/>
            <person name="Bhattacharya S.S."/>
            <person name="Shirouzu T."/>
            <person name="Yoshinaga Y."/>
            <person name="Martin F.M."/>
            <person name="Grigoriev I.V."/>
            <person name="Hibbett D.S."/>
        </authorList>
    </citation>
    <scope>NUCLEOTIDE SEQUENCE [LARGE SCALE GENOMIC DNA]</scope>
    <source>
        <strain evidence="2 3">HHB10207 ss-3</strain>
    </source>
</reference>
<sequence length="269" mass="30429">MKASEKTMRLKDRFERAERWLSPILNGLNPFLIGSICLFIFGLLYQLWNLPFEEDDHSVLLILTGATASLLSLLVGLLVGATIILAVLYEESPFKSPISLLLRNYIIPLINKSPKYPGLDRYSLLPSTRNTSQQEAKQKRADNDSKLTQTIHVNQRMVEAQKHFCDMVTTMTDQALLDQAVTVLPLFTDLVIKETTQFEKSSLWKAVNRALSPYASDQTKLKMVESLPKFSQGILGKHKIVRSSHGLIFGIHRLENDCLNRLSWSQGEA</sequence>
<name>A0A166E3V5_9AGAM</name>
<accession>A0A166E3V5</accession>
<dbReference type="Proteomes" id="UP000076798">
    <property type="component" value="Unassembled WGS sequence"/>
</dbReference>
<evidence type="ECO:0000313" key="3">
    <source>
        <dbReference type="Proteomes" id="UP000076798"/>
    </source>
</evidence>
<keyword evidence="1" id="KW-0472">Membrane</keyword>
<dbReference type="AlphaFoldDB" id="A0A166E3V5"/>
<feature type="transmembrane region" description="Helical" evidence="1">
    <location>
        <begin position="60"/>
        <end position="89"/>
    </location>
</feature>
<gene>
    <name evidence="2" type="ORF">SISSUDRAFT_665966</name>
</gene>
<organism evidence="2 3">
    <name type="scientific">Sistotremastrum suecicum HHB10207 ss-3</name>
    <dbReference type="NCBI Taxonomy" id="1314776"/>
    <lineage>
        <taxon>Eukaryota</taxon>
        <taxon>Fungi</taxon>
        <taxon>Dikarya</taxon>
        <taxon>Basidiomycota</taxon>
        <taxon>Agaricomycotina</taxon>
        <taxon>Agaricomycetes</taxon>
        <taxon>Sistotremastrales</taxon>
        <taxon>Sistotremastraceae</taxon>
        <taxon>Sistotremastrum</taxon>
    </lineage>
</organism>
<keyword evidence="3" id="KW-1185">Reference proteome</keyword>